<evidence type="ECO:0000313" key="2">
    <source>
        <dbReference type="EMBL" id="MBA0795943.1"/>
    </source>
</evidence>
<dbReference type="AlphaFoldDB" id="A0A7J9GEG3"/>
<comment type="caution">
    <text evidence="2">The sequence shown here is derived from an EMBL/GenBank/DDBJ whole genome shotgun (WGS) entry which is preliminary data.</text>
</comment>
<organism evidence="2 3">
    <name type="scientific">Gossypium harknessii</name>
    <dbReference type="NCBI Taxonomy" id="34285"/>
    <lineage>
        <taxon>Eukaryota</taxon>
        <taxon>Viridiplantae</taxon>
        <taxon>Streptophyta</taxon>
        <taxon>Embryophyta</taxon>
        <taxon>Tracheophyta</taxon>
        <taxon>Spermatophyta</taxon>
        <taxon>Magnoliopsida</taxon>
        <taxon>eudicotyledons</taxon>
        <taxon>Gunneridae</taxon>
        <taxon>Pentapetalae</taxon>
        <taxon>rosids</taxon>
        <taxon>malvids</taxon>
        <taxon>Malvales</taxon>
        <taxon>Malvaceae</taxon>
        <taxon>Malvoideae</taxon>
        <taxon>Gossypium</taxon>
    </lineage>
</organism>
<evidence type="ECO:0000313" key="3">
    <source>
        <dbReference type="Proteomes" id="UP000593560"/>
    </source>
</evidence>
<name>A0A7J9GEG3_9ROSI</name>
<sequence>MQLGLDVDIQKLEGNKLRKGKNKAEEDLDSLKMDYKKLCLSMRTVELEKTSDQWRQETKEEKNRVVQWEKNAKIPRFEKIL</sequence>
<keyword evidence="3" id="KW-1185">Reference proteome</keyword>
<reference evidence="2 3" key="1">
    <citation type="journal article" date="2019" name="Genome Biol. Evol.">
        <title>Insights into the evolution of the New World diploid cottons (Gossypium, subgenus Houzingenia) based on genome sequencing.</title>
        <authorList>
            <person name="Grover C.E."/>
            <person name="Arick M.A. 2nd"/>
            <person name="Thrash A."/>
            <person name="Conover J.L."/>
            <person name="Sanders W.S."/>
            <person name="Peterson D.G."/>
            <person name="Frelichowski J.E."/>
            <person name="Scheffler J.A."/>
            <person name="Scheffler B.E."/>
            <person name="Wendel J.F."/>
        </authorList>
    </citation>
    <scope>NUCLEOTIDE SEQUENCE [LARGE SCALE GENOMIC DNA]</scope>
    <source>
        <strain evidence="2">0</strain>
        <tissue evidence="2">Leaf</tissue>
    </source>
</reference>
<accession>A0A7J9GEG3</accession>
<dbReference type="Proteomes" id="UP000593560">
    <property type="component" value="Unassembled WGS sequence"/>
</dbReference>
<proteinExistence type="predicted"/>
<dbReference type="EMBL" id="JABFAD010000004">
    <property type="protein sequence ID" value="MBA0795943.1"/>
    <property type="molecule type" value="Genomic_DNA"/>
</dbReference>
<gene>
    <name evidence="2" type="ORF">Gohar_006763</name>
</gene>
<protein>
    <submittedName>
        <fullName evidence="2">Uncharacterized protein</fullName>
    </submittedName>
</protein>
<feature type="coiled-coil region" evidence="1">
    <location>
        <begin position="21"/>
        <end position="71"/>
    </location>
</feature>
<keyword evidence="1" id="KW-0175">Coiled coil</keyword>
<evidence type="ECO:0000256" key="1">
    <source>
        <dbReference type="SAM" id="Coils"/>
    </source>
</evidence>